<dbReference type="Proteomes" id="UP001451303">
    <property type="component" value="Unassembled WGS sequence"/>
</dbReference>
<organism evidence="2 3">
    <name type="scientific">Neurospora intermedia</name>
    <dbReference type="NCBI Taxonomy" id="5142"/>
    <lineage>
        <taxon>Eukaryota</taxon>
        <taxon>Fungi</taxon>
        <taxon>Dikarya</taxon>
        <taxon>Ascomycota</taxon>
        <taxon>Pezizomycotina</taxon>
        <taxon>Sordariomycetes</taxon>
        <taxon>Sordariomycetidae</taxon>
        <taxon>Sordariales</taxon>
        <taxon>Sordariaceae</taxon>
        <taxon>Neurospora</taxon>
    </lineage>
</organism>
<comment type="caution">
    <text evidence="2">The sequence shown here is derived from an EMBL/GenBank/DDBJ whole genome shotgun (WGS) entry which is preliminary data.</text>
</comment>
<feature type="chain" id="PRO_5045283267" evidence="1">
    <location>
        <begin position="24"/>
        <end position="88"/>
    </location>
</feature>
<sequence>MTAIIHVFVGFCLLGRELEHVAAAVAVQSNAWGNYGETSMADPFNDKDKRFTIGNCSGEFTHRTPLFTDVYFGPNVRLSEVFRIGPIS</sequence>
<keyword evidence="3" id="KW-1185">Reference proteome</keyword>
<evidence type="ECO:0000313" key="2">
    <source>
        <dbReference type="EMBL" id="KAL0466657.1"/>
    </source>
</evidence>
<name>A0ABR3D1S8_NEUIN</name>
<gene>
    <name evidence="2" type="ORF">QR685DRAFT_535624</name>
</gene>
<accession>A0ABR3D1S8</accession>
<dbReference type="EMBL" id="JAVLET010000012">
    <property type="protein sequence ID" value="KAL0466657.1"/>
    <property type="molecule type" value="Genomic_DNA"/>
</dbReference>
<reference evidence="2 3" key="1">
    <citation type="submission" date="2023-09" db="EMBL/GenBank/DDBJ databases">
        <title>Multi-omics analysis of a traditional fermented food reveals byproduct-associated fungal strains for waste-to-food upcycling.</title>
        <authorList>
            <consortium name="Lawrence Berkeley National Laboratory"/>
            <person name="Rekdal V.M."/>
            <person name="Villalobos-Escobedo J.M."/>
            <person name="Rodriguez-Valeron N."/>
            <person name="Garcia M.O."/>
            <person name="Vasquez D.P."/>
            <person name="Damayanti I."/>
            <person name="Sorensen P.M."/>
            <person name="Baidoo E.E."/>
            <person name="De Carvalho A.C."/>
            <person name="Riley R."/>
            <person name="Lipzen A."/>
            <person name="He G."/>
            <person name="Yan M."/>
            <person name="Haridas S."/>
            <person name="Daum C."/>
            <person name="Yoshinaga Y."/>
            <person name="Ng V."/>
            <person name="Grigoriev I.V."/>
            <person name="Munk R."/>
            <person name="Nuraida L."/>
            <person name="Wijaya C.H."/>
            <person name="Morales P.-C."/>
            <person name="Keasling J.D."/>
        </authorList>
    </citation>
    <scope>NUCLEOTIDE SEQUENCE [LARGE SCALE GENOMIC DNA]</scope>
    <source>
        <strain evidence="2 3">FGSC 2613</strain>
    </source>
</reference>
<feature type="signal peptide" evidence="1">
    <location>
        <begin position="1"/>
        <end position="23"/>
    </location>
</feature>
<keyword evidence="1" id="KW-0732">Signal</keyword>
<evidence type="ECO:0000256" key="1">
    <source>
        <dbReference type="SAM" id="SignalP"/>
    </source>
</evidence>
<evidence type="ECO:0000313" key="3">
    <source>
        <dbReference type="Proteomes" id="UP001451303"/>
    </source>
</evidence>
<proteinExistence type="predicted"/>
<protein>
    <submittedName>
        <fullName evidence="2">Uncharacterized protein</fullName>
    </submittedName>
</protein>